<dbReference type="EMBL" id="KL198044">
    <property type="protein sequence ID" value="KDQ13373.1"/>
    <property type="molecule type" value="Genomic_DNA"/>
</dbReference>
<dbReference type="Proteomes" id="UP000027195">
    <property type="component" value="Unassembled WGS sequence"/>
</dbReference>
<sequence length="165" mass="17947">MAYMDRWTGYVPVRTPFGPQSTVRDLVHKSESAHHCPAAMFAIDLERGIHFRNLMGTPGLCRAAKCSTKQSIINLAQGSWIEKGANLASAIVLLLVSMDAWLSRDDAHAPGQSLTIHSVFSTVDPSTAFNVQRPTSNARARRSIDSHAPGVETSKRRGAREHGGV</sequence>
<feature type="region of interest" description="Disordered" evidence="1">
    <location>
        <begin position="130"/>
        <end position="165"/>
    </location>
</feature>
<dbReference type="HOGENOM" id="CLU_1610490_0_0_1"/>
<evidence type="ECO:0000313" key="3">
    <source>
        <dbReference type="Proteomes" id="UP000027195"/>
    </source>
</evidence>
<name>A0A067MCB1_BOTB1</name>
<protein>
    <submittedName>
        <fullName evidence="2">Uncharacterized protein</fullName>
    </submittedName>
</protein>
<dbReference type="InParanoid" id="A0A067MCB1"/>
<evidence type="ECO:0000256" key="1">
    <source>
        <dbReference type="SAM" id="MobiDB-lite"/>
    </source>
</evidence>
<reference evidence="3" key="1">
    <citation type="journal article" date="2014" name="Proc. Natl. Acad. Sci. U.S.A.">
        <title>Extensive sampling of basidiomycete genomes demonstrates inadequacy of the white-rot/brown-rot paradigm for wood decay fungi.</title>
        <authorList>
            <person name="Riley R."/>
            <person name="Salamov A.A."/>
            <person name="Brown D.W."/>
            <person name="Nagy L.G."/>
            <person name="Floudas D."/>
            <person name="Held B.W."/>
            <person name="Levasseur A."/>
            <person name="Lombard V."/>
            <person name="Morin E."/>
            <person name="Otillar R."/>
            <person name="Lindquist E.A."/>
            <person name="Sun H."/>
            <person name="LaButti K.M."/>
            <person name="Schmutz J."/>
            <person name="Jabbour D."/>
            <person name="Luo H."/>
            <person name="Baker S.E."/>
            <person name="Pisabarro A.G."/>
            <person name="Walton J.D."/>
            <person name="Blanchette R.A."/>
            <person name="Henrissat B."/>
            <person name="Martin F."/>
            <person name="Cullen D."/>
            <person name="Hibbett D.S."/>
            <person name="Grigoriev I.V."/>
        </authorList>
    </citation>
    <scope>NUCLEOTIDE SEQUENCE [LARGE SCALE GENOMIC DNA]</scope>
    <source>
        <strain evidence="3">FD-172 SS1</strain>
    </source>
</reference>
<dbReference type="AlphaFoldDB" id="A0A067MCB1"/>
<accession>A0A067MCB1</accession>
<gene>
    <name evidence="2" type="ORF">BOTBODRAFT_631476</name>
</gene>
<organism evidence="2 3">
    <name type="scientific">Botryobasidium botryosum (strain FD-172 SS1)</name>
    <dbReference type="NCBI Taxonomy" id="930990"/>
    <lineage>
        <taxon>Eukaryota</taxon>
        <taxon>Fungi</taxon>
        <taxon>Dikarya</taxon>
        <taxon>Basidiomycota</taxon>
        <taxon>Agaricomycotina</taxon>
        <taxon>Agaricomycetes</taxon>
        <taxon>Cantharellales</taxon>
        <taxon>Botryobasidiaceae</taxon>
        <taxon>Botryobasidium</taxon>
    </lineage>
</organism>
<proteinExistence type="predicted"/>
<keyword evidence="3" id="KW-1185">Reference proteome</keyword>
<evidence type="ECO:0000313" key="2">
    <source>
        <dbReference type="EMBL" id="KDQ13373.1"/>
    </source>
</evidence>